<evidence type="ECO:0000256" key="1">
    <source>
        <dbReference type="ARBA" id="ARBA00022723"/>
    </source>
</evidence>
<dbReference type="PANTHER" id="PTHR46156:SF1">
    <property type="entry name" value="ZINC FINGER CCCH DOMAIN-CONTAINING PROTEIN 3"/>
    <property type="match status" value="1"/>
</dbReference>
<feature type="compositionally biased region" description="Polar residues" evidence="11">
    <location>
        <begin position="275"/>
        <end position="286"/>
    </location>
</feature>
<evidence type="ECO:0000256" key="9">
    <source>
        <dbReference type="ARBA" id="ARBA00079564"/>
    </source>
</evidence>
<dbReference type="AlphaFoldDB" id="A0A6P8G3P8"/>
<feature type="zinc finger region" description="C3H1-type" evidence="10">
    <location>
        <begin position="741"/>
        <end position="763"/>
    </location>
</feature>
<feature type="zinc finger region" description="C3H1-type" evidence="10">
    <location>
        <begin position="686"/>
        <end position="712"/>
    </location>
</feature>
<evidence type="ECO:0000313" key="13">
    <source>
        <dbReference type="Proteomes" id="UP000515152"/>
    </source>
</evidence>
<dbReference type="InterPro" id="IPR036855">
    <property type="entry name" value="Znf_CCCH_sf"/>
</dbReference>
<evidence type="ECO:0000256" key="4">
    <source>
        <dbReference type="ARBA" id="ARBA00022833"/>
    </source>
</evidence>
<feature type="compositionally biased region" description="Polar residues" evidence="11">
    <location>
        <begin position="867"/>
        <end position="884"/>
    </location>
</feature>
<evidence type="ECO:0000256" key="3">
    <source>
        <dbReference type="ARBA" id="ARBA00022771"/>
    </source>
</evidence>
<evidence type="ECO:0000256" key="2">
    <source>
        <dbReference type="ARBA" id="ARBA00022737"/>
    </source>
</evidence>
<feature type="compositionally biased region" description="Polar residues" evidence="11">
    <location>
        <begin position="32"/>
        <end position="42"/>
    </location>
</feature>
<dbReference type="FunFam" id="4.10.1000.10:FF:000008">
    <property type="entry name" value="zinc finger CCCH domain-containing protein 3"/>
    <property type="match status" value="1"/>
</dbReference>
<dbReference type="KEGG" id="char:105907777"/>
<dbReference type="SMART" id="SM00356">
    <property type="entry name" value="ZnF_C3H1"/>
    <property type="match status" value="5"/>
</dbReference>
<feature type="region of interest" description="Disordered" evidence="11">
    <location>
        <begin position="173"/>
        <end position="326"/>
    </location>
</feature>
<evidence type="ECO:0000256" key="8">
    <source>
        <dbReference type="ARBA" id="ARBA00071600"/>
    </source>
</evidence>
<dbReference type="FunFam" id="4.10.1000.10:FF:000022">
    <property type="entry name" value="Zinc finger CCCH domain-containing protein 7"/>
    <property type="match status" value="1"/>
</dbReference>
<dbReference type="Proteomes" id="UP000515152">
    <property type="component" value="Chromosome 10"/>
</dbReference>
<dbReference type="InterPro" id="IPR000571">
    <property type="entry name" value="Znf_CCCH"/>
</dbReference>
<evidence type="ECO:0000256" key="6">
    <source>
        <dbReference type="ARBA" id="ARBA00057285"/>
    </source>
</evidence>
<feature type="compositionally biased region" description="Low complexity" evidence="11">
    <location>
        <begin position="186"/>
        <end position="207"/>
    </location>
</feature>
<feature type="compositionally biased region" description="Low complexity" evidence="11">
    <location>
        <begin position="822"/>
        <end position="834"/>
    </location>
</feature>
<evidence type="ECO:0000259" key="12">
    <source>
        <dbReference type="PROSITE" id="PS50103"/>
    </source>
</evidence>
<proteinExistence type="predicted"/>
<feature type="domain" description="C3H1-type" evidence="12">
    <location>
        <begin position="662"/>
        <end position="685"/>
    </location>
</feature>
<evidence type="ECO:0000256" key="5">
    <source>
        <dbReference type="ARBA" id="ARBA00023125"/>
    </source>
</evidence>
<feature type="domain" description="C3H1-type" evidence="12">
    <location>
        <begin position="686"/>
        <end position="712"/>
    </location>
</feature>
<dbReference type="PROSITE" id="PS50103">
    <property type="entry name" value="ZF_C3H1"/>
    <property type="match status" value="5"/>
</dbReference>
<dbReference type="OrthoDB" id="3247158at2759"/>
<accession>A0A6P8G3P8</accession>
<comment type="subunit">
    <text evidence="7">Interacts with SMAD1, SMAD3, SMAD4, CPSF2 and CPSF3.</text>
</comment>
<feature type="zinc finger region" description="C3H1-type" evidence="10">
    <location>
        <begin position="630"/>
        <end position="658"/>
    </location>
</feature>
<feature type="compositionally biased region" description="Low complexity" evidence="11">
    <location>
        <begin position="115"/>
        <end position="132"/>
    </location>
</feature>
<protein>
    <recommendedName>
        <fullName evidence="8">Zinc finger CCCH domain-containing protein 3</fullName>
    </recommendedName>
    <alternativeName>
        <fullName evidence="9">Smad-interacting CPSF-like factor</fullName>
    </alternativeName>
</protein>
<feature type="domain" description="C3H1-type" evidence="12">
    <location>
        <begin position="630"/>
        <end position="658"/>
    </location>
</feature>
<sequence>MTDVVLASIMEEREALKRQIELLQNLISNHSSGQSSVQQNVAPRSLGAGHNSGPVSGQRTGHLSNPTVRSQPDATRPAGSWKKTYSLNNKSTAGSARAPAAQPHTRATSHTLTGSKTLTAPQTSTTSRTHTSLLKGDSAGTVTQASVPVSLNPPPASKTVTSAAHIEIRPQLHPSANPHIESDPQARPSSSSVSNLPASLAPSSRPKSAPPSQPKGDSKKTKAAVAPLKKSQYRWVKSQETGVKASEFHRQASSSSSSSSTTSPRPQSSLRTLPVTKTSPKTAILQTSSRSSPVSSKKASTPSTQNSQRSLTPLGRPLAPLGRPRTSKYTWVSHSTHSTAAAKLTRKPLSPRVLQAPLCLPAVDGAKARKLRTKGGTSAAAASQTRLSRYSWRAEGNSPAARGSVYRWSPQKERGLRAGAISPSSSPGAFKLRSRMKIIRKNSSRQTQAPVKMPVRTPPSRRQGNWALVSIGRHKLRLVSPGRSAPGLYFSGPAAHLSPSRVRTRYRIDARRWHALAHPPQPITARSWRTRRVQSARTLLQSRVRSAQERHWKGRMRWIGGELYQVSANKLSRTQAPGTATNRTGKRLWWPTATSPTAANFGKTSSTRHVASRVVQRSLAIIRHAQQKKQQARQYCMYYNRFGKCNRGNSCTFIHDPEKVAVCTRFLRGTCKQTDGTCPFSHRVSREKMPVCSYFLRGICNNSSCPYSHVYVSRKAAVCQDFIRGYCPQGEKCKKKHTLVCPDFSRTGVCPRGSKCKLKHRLRKSGASGHAQNKTSPAPPPPAKRAHTKALSKRPDQGQGTGAELTSSSLSSSCERADEGASLSSSPTPQSLPSFIALPSSPEDAVPPEVPAHALVTTRRTREEASHQAQILETAASRLSPSCA</sequence>
<organism evidence="13 14">
    <name type="scientific">Clupea harengus</name>
    <name type="common">Atlantic herring</name>
    <dbReference type="NCBI Taxonomy" id="7950"/>
    <lineage>
        <taxon>Eukaryota</taxon>
        <taxon>Metazoa</taxon>
        <taxon>Chordata</taxon>
        <taxon>Craniata</taxon>
        <taxon>Vertebrata</taxon>
        <taxon>Euteleostomi</taxon>
        <taxon>Actinopterygii</taxon>
        <taxon>Neopterygii</taxon>
        <taxon>Teleostei</taxon>
        <taxon>Clupei</taxon>
        <taxon>Clupeiformes</taxon>
        <taxon>Clupeoidei</taxon>
        <taxon>Clupeidae</taxon>
        <taxon>Clupea</taxon>
    </lineage>
</organism>
<feature type="compositionally biased region" description="Polar residues" evidence="11">
    <location>
        <begin position="83"/>
        <end position="94"/>
    </location>
</feature>
<feature type="compositionally biased region" description="Polar residues" evidence="11">
    <location>
        <begin position="105"/>
        <end position="114"/>
    </location>
</feature>
<evidence type="ECO:0000256" key="7">
    <source>
        <dbReference type="ARBA" id="ARBA00064187"/>
    </source>
</evidence>
<feature type="compositionally biased region" description="Low complexity" evidence="11">
    <location>
        <begin position="251"/>
        <end position="269"/>
    </location>
</feature>
<feature type="compositionally biased region" description="Polar residues" evidence="11">
    <location>
        <begin position="53"/>
        <end position="73"/>
    </location>
</feature>
<evidence type="ECO:0000256" key="10">
    <source>
        <dbReference type="PROSITE-ProRule" id="PRU00723"/>
    </source>
</evidence>
<feature type="region of interest" description="Disordered" evidence="11">
    <location>
        <begin position="443"/>
        <end position="462"/>
    </location>
</feature>
<feature type="compositionally biased region" description="Low complexity" evidence="11">
    <location>
        <begin position="287"/>
        <end position="304"/>
    </location>
</feature>
<feature type="region of interest" description="Disordered" evidence="11">
    <location>
        <begin position="32"/>
        <end position="139"/>
    </location>
</feature>
<name>A0A6P8G3P8_CLUHA</name>
<dbReference type="GO" id="GO:0003677">
    <property type="term" value="F:DNA binding"/>
    <property type="evidence" value="ECO:0007669"/>
    <property type="project" value="UniProtKB-KW"/>
</dbReference>
<dbReference type="SUPFAM" id="SSF90229">
    <property type="entry name" value="CCCH zinc finger"/>
    <property type="match status" value="2"/>
</dbReference>
<gene>
    <name evidence="14" type="primary">zc3h3</name>
</gene>
<keyword evidence="2" id="KW-0677">Repeat</keyword>
<dbReference type="GO" id="GO:0008270">
    <property type="term" value="F:zinc ion binding"/>
    <property type="evidence" value="ECO:0007669"/>
    <property type="project" value="UniProtKB-KW"/>
</dbReference>
<dbReference type="PANTHER" id="PTHR46156">
    <property type="entry name" value="CCCH ZINGC FINGER"/>
    <property type="match status" value="1"/>
</dbReference>
<keyword evidence="1 10" id="KW-0479">Metal-binding</keyword>
<keyword evidence="4 10" id="KW-0862">Zinc</keyword>
<feature type="zinc finger region" description="C3H1-type" evidence="10">
    <location>
        <begin position="713"/>
        <end position="740"/>
    </location>
</feature>
<keyword evidence="13" id="KW-1185">Reference proteome</keyword>
<feature type="region of interest" description="Disordered" evidence="11">
    <location>
        <begin position="761"/>
        <end position="884"/>
    </location>
</feature>
<reference evidence="14" key="1">
    <citation type="submission" date="2025-08" db="UniProtKB">
        <authorList>
            <consortium name="RefSeq"/>
        </authorList>
    </citation>
    <scope>IDENTIFICATION</scope>
</reference>
<feature type="zinc finger region" description="C3H1-type" evidence="10">
    <location>
        <begin position="662"/>
        <end position="685"/>
    </location>
</feature>
<feature type="compositionally biased region" description="Low complexity" evidence="11">
    <location>
        <begin position="311"/>
        <end position="324"/>
    </location>
</feature>
<dbReference type="RefSeq" id="XP_031430142.1">
    <property type="nucleotide sequence ID" value="XM_031574282.2"/>
</dbReference>
<dbReference type="CTD" id="23144"/>
<evidence type="ECO:0000256" key="11">
    <source>
        <dbReference type="SAM" id="MobiDB-lite"/>
    </source>
</evidence>
<evidence type="ECO:0000313" key="14">
    <source>
        <dbReference type="RefSeq" id="XP_031430142.1"/>
    </source>
</evidence>
<comment type="function">
    <text evidence="6">Required for the export of polyadenylated mRNAs from the nucleus. Enhances ACVR1B-induced SMAD-dependent transcription. Binds to single-stranded DNA but not to double-stranded DNA in vitro. Involved in RNA cleavage.</text>
</comment>
<keyword evidence="5" id="KW-0238">DNA-binding</keyword>
<dbReference type="Gene3D" id="4.10.1000.10">
    <property type="entry name" value="Zinc finger, CCCH-type"/>
    <property type="match status" value="2"/>
</dbReference>
<dbReference type="Pfam" id="PF00642">
    <property type="entry name" value="zf-CCCH"/>
    <property type="match status" value="2"/>
</dbReference>
<dbReference type="GeneID" id="105907777"/>
<feature type="domain" description="C3H1-type" evidence="12">
    <location>
        <begin position="713"/>
        <end position="740"/>
    </location>
</feature>
<dbReference type="GO" id="GO:0005634">
    <property type="term" value="C:nucleus"/>
    <property type="evidence" value="ECO:0007669"/>
    <property type="project" value="TreeGrafter"/>
</dbReference>
<keyword evidence="3 10" id="KW-0863">Zinc-finger</keyword>
<feature type="domain" description="C3H1-type" evidence="12">
    <location>
        <begin position="741"/>
        <end position="763"/>
    </location>
</feature>